<proteinExistence type="predicted"/>
<dbReference type="InterPro" id="IPR005046">
    <property type="entry name" value="DUF285"/>
</dbReference>
<protein>
    <recommendedName>
        <fullName evidence="3">Fibronectin type-III domain-containing protein</fullName>
    </recommendedName>
</protein>
<dbReference type="NCBIfam" id="TIGR02167">
    <property type="entry name" value="Liste_lipo_26"/>
    <property type="match status" value="5"/>
</dbReference>
<sequence>ESMFKFAVYFNQPIGSWDVSRWTSMNGMFYGATSFNQPIGSWNVSSVTSMFEMFRGASSFNQPIDSWDVSSVIYMPRMFGYASSFNQPIGSWDVSSVTSFGEMFLGASSFNQPIGSWDVSKMTALYRTFYGASSFNQLIDNWDISSVTYLKGMFEDASSFNQPIDSWNISSVTYMEEMFKGASSFNQPIDSWDVSSVTSMDGILHDVTLSTPNYNNLLLGWSQLTLQYGVSFDGGDSKYSKVAVDARQFIITNFSWTITDGGLDTPEIFALSSNMENIDEDGTFDLTWTASSGANNYSVYRHLSYISEINESLTILASEITNLSLGLSGYTDGIYYFIVVAHNNNGDTLSNCISVVVLKDEIPPGIPGYDLALVIAVLGVSITFWIKKKHDIKYKFLYVVTIS</sequence>
<gene>
    <name evidence="2" type="ORF">LCGC14_2589200</name>
</gene>
<keyword evidence="1" id="KW-0472">Membrane</keyword>
<keyword evidence="1" id="KW-1133">Transmembrane helix</keyword>
<dbReference type="InterPro" id="IPR011889">
    <property type="entry name" value="Liste_lipo_26"/>
</dbReference>
<evidence type="ECO:0000313" key="2">
    <source>
        <dbReference type="EMBL" id="KKL07120.1"/>
    </source>
</evidence>
<accession>A0A0F9ACF6</accession>
<evidence type="ECO:0008006" key="3">
    <source>
        <dbReference type="Google" id="ProtNLM"/>
    </source>
</evidence>
<dbReference type="Gene3D" id="2.60.40.10">
    <property type="entry name" value="Immunoglobulins"/>
    <property type="match status" value="1"/>
</dbReference>
<reference evidence="2" key="1">
    <citation type="journal article" date="2015" name="Nature">
        <title>Complex archaea that bridge the gap between prokaryotes and eukaryotes.</title>
        <authorList>
            <person name="Spang A."/>
            <person name="Saw J.H."/>
            <person name="Jorgensen S.L."/>
            <person name="Zaremba-Niedzwiedzka K."/>
            <person name="Martijn J."/>
            <person name="Lind A.E."/>
            <person name="van Eijk R."/>
            <person name="Schleper C."/>
            <person name="Guy L."/>
            <person name="Ettema T.J."/>
        </authorList>
    </citation>
    <scope>NUCLEOTIDE SEQUENCE</scope>
</reference>
<keyword evidence="1" id="KW-0812">Transmembrane</keyword>
<dbReference type="EMBL" id="LAZR01043421">
    <property type="protein sequence ID" value="KKL07120.1"/>
    <property type="molecule type" value="Genomic_DNA"/>
</dbReference>
<evidence type="ECO:0000256" key="1">
    <source>
        <dbReference type="SAM" id="Phobius"/>
    </source>
</evidence>
<feature type="non-terminal residue" evidence="2">
    <location>
        <position position="1"/>
    </location>
</feature>
<dbReference type="InterPro" id="IPR013783">
    <property type="entry name" value="Ig-like_fold"/>
</dbReference>
<comment type="caution">
    <text evidence="2">The sequence shown here is derived from an EMBL/GenBank/DDBJ whole genome shotgun (WGS) entry which is preliminary data.</text>
</comment>
<feature type="transmembrane region" description="Helical" evidence="1">
    <location>
        <begin position="366"/>
        <end position="386"/>
    </location>
</feature>
<dbReference type="Pfam" id="PF03382">
    <property type="entry name" value="DUF285"/>
    <property type="match status" value="1"/>
</dbReference>
<organism evidence="2">
    <name type="scientific">marine sediment metagenome</name>
    <dbReference type="NCBI Taxonomy" id="412755"/>
    <lineage>
        <taxon>unclassified sequences</taxon>
        <taxon>metagenomes</taxon>
        <taxon>ecological metagenomes</taxon>
    </lineage>
</organism>
<name>A0A0F9ACF6_9ZZZZ</name>
<dbReference type="AlphaFoldDB" id="A0A0F9ACF6"/>